<protein>
    <submittedName>
        <fullName evidence="2">Uncharacterized protein</fullName>
    </submittedName>
</protein>
<evidence type="ECO:0000256" key="1">
    <source>
        <dbReference type="SAM" id="MobiDB-lite"/>
    </source>
</evidence>
<dbReference type="AlphaFoldDB" id="A0A452HP34"/>
<dbReference type="Proteomes" id="UP000291020">
    <property type="component" value="Unassembled WGS sequence"/>
</dbReference>
<organism evidence="2 3">
    <name type="scientific">Gopherus agassizii</name>
    <name type="common">Agassiz's desert tortoise</name>
    <dbReference type="NCBI Taxonomy" id="38772"/>
    <lineage>
        <taxon>Eukaryota</taxon>
        <taxon>Metazoa</taxon>
        <taxon>Chordata</taxon>
        <taxon>Craniata</taxon>
        <taxon>Vertebrata</taxon>
        <taxon>Euteleostomi</taxon>
        <taxon>Archelosauria</taxon>
        <taxon>Testudinata</taxon>
        <taxon>Testudines</taxon>
        <taxon>Cryptodira</taxon>
        <taxon>Durocryptodira</taxon>
        <taxon>Testudinoidea</taxon>
        <taxon>Testudinidae</taxon>
        <taxon>Gopherus</taxon>
    </lineage>
</organism>
<keyword evidence="3" id="KW-1185">Reference proteome</keyword>
<proteinExistence type="predicted"/>
<sequence length="80" mass="8194">PAASLPSPLQQPLRAGSPGRSRVRPSPANSRSFQIRLKAALGPPSGGFCKSFCRSHGRSALMAGSSSPDSLVSEASRSSS</sequence>
<reference evidence="2" key="2">
    <citation type="submission" date="2025-08" db="UniProtKB">
        <authorList>
            <consortium name="Ensembl"/>
        </authorList>
    </citation>
    <scope>IDENTIFICATION</scope>
</reference>
<dbReference type="Ensembl" id="ENSGAGT00000019162.1">
    <property type="protein sequence ID" value="ENSGAGP00000016787.1"/>
    <property type="gene ID" value="ENSGAGG00000012541.1"/>
</dbReference>
<feature type="compositionally biased region" description="Polar residues" evidence="1">
    <location>
        <begin position="64"/>
        <end position="80"/>
    </location>
</feature>
<evidence type="ECO:0000313" key="3">
    <source>
        <dbReference type="Proteomes" id="UP000291020"/>
    </source>
</evidence>
<reference evidence="2" key="3">
    <citation type="submission" date="2025-09" db="UniProtKB">
        <authorList>
            <consortium name="Ensembl"/>
        </authorList>
    </citation>
    <scope>IDENTIFICATION</scope>
</reference>
<reference evidence="3" key="1">
    <citation type="journal article" date="2017" name="PLoS ONE">
        <title>The Agassiz's desert tortoise genome provides a resource for the conservation of a threatened species.</title>
        <authorList>
            <person name="Tollis M."/>
            <person name="DeNardo D.F."/>
            <person name="Cornelius J.A."/>
            <person name="Dolby G.A."/>
            <person name="Edwards T."/>
            <person name="Henen B.T."/>
            <person name="Karl A.E."/>
            <person name="Murphy R.W."/>
            <person name="Kusumi K."/>
        </authorList>
    </citation>
    <scope>NUCLEOTIDE SEQUENCE [LARGE SCALE GENOMIC DNA]</scope>
</reference>
<feature type="region of interest" description="Disordered" evidence="1">
    <location>
        <begin position="59"/>
        <end position="80"/>
    </location>
</feature>
<accession>A0A452HP34</accession>
<feature type="region of interest" description="Disordered" evidence="1">
    <location>
        <begin position="1"/>
        <end position="30"/>
    </location>
</feature>
<evidence type="ECO:0000313" key="2">
    <source>
        <dbReference type="Ensembl" id="ENSGAGP00000016787.1"/>
    </source>
</evidence>
<name>A0A452HP34_9SAUR</name>